<sequence>MTSLCDAHDYYKKMLELQSKLRKSEEERIRLEERFNLLVQESRNRRDTCISRLRMKYIEFLEEQRIRDERNHKLLGALDRVDNSLSLMTAKTEKLHLLRKQYETYLLRNYANRPNPGSITGDSGVTSQIDEGYSKKSIVQSNHQVNPNIPFSTIQLNTKMRDNPLRSEQLLHVPNLPRTRIVTSPNTLYHKINVPQRSSEYERNVNSSPRDVKNINQRLQLPQMLSQINQPDQSSLNLENNDYLQAQYLPASILENVALNRSHISQYNKLSTSHMEPNQNVTRLVINEPSINDNILHRDSMNVPLNQIPSTFTQRQSNLSHTLYRDTDLNKNIPRSANFSNLASISSLGSVPRKILKADSPHRMPIEVSPRSFKQIDYFSTYKPTGYSYKDFKSKEIPTEYLSRDNSLYRNVPNLSNINLGRKMHGLSNIPKKNSDLDEEIRTTRKLENELDRYIDKIHNLHRELDVQSLDEHDYEQNTSGDLLNITLSDDGIDYPTDKVKDERASQEVAKVLALADELASKKPIVKEIELSSDDKDKEINGVVPKNDRNTNLNSETRYDVLSDQTLETSAQLQKDDINNDDINNDVASHDLELEQVDQNIQGLENENWNNTKVKNTRDSNENEKTILQNSADITVESSTTVVKDQKEDNALKKGEELEILEQFVNAEYLNPWDVQSMTKQILEIQLDDTNKNNNDNETVIATENDHEKQITETLIIEKNETTPPENTIVDEIGPIEQQDMNKDSEIIMNREDFNDENDKIQEQVKDIPDKNDYLEYSNQPYEDEIGDTKIEVIEEENNQIIDDNQQEQLQQQNASDEYYASGEQNVQEFDQEATYKTEVNEEFIDPNQQYNYDQNALDEDNINQEYESPITYQNVNQEYESSIADENAIKTQEVYPEQYEEYPEQESGQEYIEENQEYREDNVYDENYDNNQINDNVTNEEYLEEQYTTVETVQDPINTETNYNVDNTEAQDVINNVENNEIEKESIDQNNIVSDHDQQSIPVEQTIQSKKKKDLINSLLDSDTESTIERNVSNTESDFDFQ</sequence>
<name>A0ABM1I5Z1_POLDO</name>
<evidence type="ECO:0000256" key="1">
    <source>
        <dbReference type="SAM" id="Coils"/>
    </source>
</evidence>
<reference evidence="3 4" key="1">
    <citation type="submission" date="2025-05" db="UniProtKB">
        <authorList>
            <consortium name="RefSeq"/>
        </authorList>
    </citation>
    <scope>IDENTIFICATION</scope>
    <source>
        <tissue evidence="3 4">Whole body</tissue>
    </source>
</reference>
<dbReference type="RefSeq" id="XP_015175629.1">
    <property type="nucleotide sequence ID" value="XM_015320143.1"/>
</dbReference>
<dbReference type="RefSeq" id="XP_015175628.1">
    <property type="nucleotide sequence ID" value="XM_015320142.1"/>
</dbReference>
<proteinExistence type="predicted"/>
<dbReference type="RefSeq" id="XP_015175630.1">
    <property type="nucleotide sequence ID" value="XM_015320144.1"/>
</dbReference>
<feature type="coiled-coil region" evidence="1">
    <location>
        <begin position="7"/>
        <end position="41"/>
    </location>
</feature>
<feature type="coiled-coil region" evidence="1">
    <location>
        <begin position="437"/>
        <end position="464"/>
    </location>
</feature>
<keyword evidence="1" id="KW-0175">Coiled coil</keyword>
<evidence type="ECO:0000313" key="3">
    <source>
        <dbReference type="RefSeq" id="XP_015175628.1"/>
    </source>
</evidence>
<organism evidence="2 3">
    <name type="scientific">Polistes dominula</name>
    <name type="common">European paper wasp</name>
    <name type="synonym">Vespa dominula</name>
    <dbReference type="NCBI Taxonomy" id="743375"/>
    <lineage>
        <taxon>Eukaryota</taxon>
        <taxon>Metazoa</taxon>
        <taxon>Ecdysozoa</taxon>
        <taxon>Arthropoda</taxon>
        <taxon>Hexapoda</taxon>
        <taxon>Insecta</taxon>
        <taxon>Pterygota</taxon>
        <taxon>Neoptera</taxon>
        <taxon>Endopterygota</taxon>
        <taxon>Hymenoptera</taxon>
        <taxon>Apocrita</taxon>
        <taxon>Aculeata</taxon>
        <taxon>Vespoidea</taxon>
        <taxon>Vespidae</taxon>
        <taxon>Polistinae</taxon>
        <taxon>Polistini</taxon>
        <taxon>Polistes</taxon>
    </lineage>
</organism>
<evidence type="ECO:0000313" key="4">
    <source>
        <dbReference type="RefSeq" id="XP_015175629.1"/>
    </source>
</evidence>
<gene>
    <name evidence="3 4 5" type="primary">LOC107065981</name>
</gene>
<evidence type="ECO:0000313" key="2">
    <source>
        <dbReference type="Proteomes" id="UP000694924"/>
    </source>
</evidence>
<feature type="coiled-coil region" evidence="1">
    <location>
        <begin position="580"/>
        <end position="607"/>
    </location>
</feature>
<protein>
    <submittedName>
        <fullName evidence="3 4">Protein PFC0760c-like isoform X1</fullName>
    </submittedName>
</protein>
<evidence type="ECO:0000313" key="5">
    <source>
        <dbReference type="RefSeq" id="XP_015175630.1"/>
    </source>
</evidence>
<dbReference type="Proteomes" id="UP000694924">
    <property type="component" value="Unplaced"/>
</dbReference>
<keyword evidence="2" id="KW-1185">Reference proteome</keyword>
<accession>A0ABM1I5Z1</accession>
<dbReference type="GeneID" id="107065981"/>